<dbReference type="HOGENOM" id="CLU_1400815_0_0_9"/>
<dbReference type="GO" id="GO:0003955">
    <property type="term" value="F:NAD(P)H dehydrogenase (quinone) activity"/>
    <property type="evidence" value="ECO:0007669"/>
    <property type="project" value="TreeGrafter"/>
</dbReference>
<dbReference type="KEGG" id="cdc:CD196_1330"/>
<feature type="domain" description="Flavodoxin-like" evidence="1">
    <location>
        <begin position="4"/>
        <end position="190"/>
    </location>
</feature>
<proteinExistence type="predicted"/>
<evidence type="ECO:0000313" key="3">
    <source>
        <dbReference type="Proteomes" id="UP000002068"/>
    </source>
</evidence>
<reference evidence="2 3" key="1">
    <citation type="journal article" date="2009" name="Genome Biol.">
        <title>Comparative genome and phenotypic analysis of Clostridium difficile 027 strains provides insight into the evolution of a hypervirulent bacterium.</title>
        <authorList>
            <person name="Stabler R.A."/>
            <person name="He M."/>
            <person name="Dawson L."/>
            <person name="Martin M."/>
            <person name="Valiente E."/>
            <person name="Corton C."/>
            <person name="Lawley T.D."/>
            <person name="Sebaihia M."/>
            <person name="Quail M.A."/>
            <person name="Rose G."/>
            <person name="Gerding D.N."/>
            <person name="Gibert M."/>
            <person name="Popoff M.R."/>
            <person name="Parkhill J."/>
            <person name="Dougan G."/>
            <person name="Wren B.W."/>
        </authorList>
    </citation>
    <scope>NUCLEOTIDE SEQUENCE [LARGE SCALE GENOMIC DNA]</scope>
    <source>
        <strain evidence="2 3">CD196</strain>
    </source>
</reference>
<dbReference type="GO" id="GO:0010181">
    <property type="term" value="F:FMN binding"/>
    <property type="evidence" value="ECO:0007669"/>
    <property type="project" value="InterPro"/>
</dbReference>
<dbReference type="GO" id="GO:0016020">
    <property type="term" value="C:membrane"/>
    <property type="evidence" value="ECO:0007669"/>
    <property type="project" value="TreeGrafter"/>
</dbReference>
<dbReference type="AlphaFoldDB" id="A0A0H3N1M9"/>
<dbReference type="SUPFAM" id="SSF52218">
    <property type="entry name" value="Flavoproteins"/>
    <property type="match status" value="1"/>
</dbReference>
<dbReference type="InterPro" id="IPR029039">
    <property type="entry name" value="Flavoprotein-like_sf"/>
</dbReference>
<dbReference type="InterPro" id="IPR008254">
    <property type="entry name" value="Flavodoxin/NO_synth"/>
</dbReference>
<dbReference type="Pfam" id="PF03358">
    <property type="entry name" value="FMN_red"/>
    <property type="match status" value="1"/>
</dbReference>
<dbReference type="PANTHER" id="PTHR30546:SF23">
    <property type="entry name" value="FLAVOPROTEIN-LIKE PROTEIN YCP4-RELATED"/>
    <property type="match status" value="1"/>
</dbReference>
<sequence length="191" mass="21283">MMKVAVIFHSVCGSTYLLAREYKEVLEEMNIEVDIFRVSDEVAKTLPQYYLINYKEYKDEFESINVIKSGKEILDYDAIFMGSPTYYGNVSGPMKMFMDSFSDIWVGAPLSGKIFGCFATAGSQHGGGELALQAMNIFAQHMGMTLLSVPCSVRGGYPAYGILHIAGDNSDIRPNDDAKIGIRDYLKRLNI</sequence>
<dbReference type="PROSITE" id="PS50902">
    <property type="entry name" value="FLAVODOXIN_LIKE"/>
    <property type="match status" value="1"/>
</dbReference>
<evidence type="ECO:0000313" key="2">
    <source>
        <dbReference type="EMBL" id="CBA62527.1"/>
    </source>
</evidence>
<dbReference type="EMBL" id="FN538970">
    <property type="protein sequence ID" value="CBA62527.1"/>
    <property type="molecule type" value="Genomic_DNA"/>
</dbReference>
<evidence type="ECO:0000259" key="1">
    <source>
        <dbReference type="PROSITE" id="PS50902"/>
    </source>
</evidence>
<gene>
    <name evidence="2" type="primary">wrbA</name>
    <name evidence="2" type="ordered locus">CD196_1330</name>
</gene>
<dbReference type="Gene3D" id="3.40.50.360">
    <property type="match status" value="1"/>
</dbReference>
<accession>A0A0H3N1M9</accession>
<name>A0A0H3N1M9_CLODC</name>
<protein>
    <submittedName>
        <fullName evidence="2">Flavoprotein</fullName>
    </submittedName>
</protein>
<dbReference type="Proteomes" id="UP000002068">
    <property type="component" value="Chromosome"/>
</dbReference>
<dbReference type="InterPro" id="IPR005025">
    <property type="entry name" value="FMN_Rdtase-like_dom"/>
</dbReference>
<organism evidence="2 3">
    <name type="scientific">Clostridioides difficile (strain CD196)</name>
    <name type="common">Peptoclostridium difficile</name>
    <dbReference type="NCBI Taxonomy" id="645462"/>
    <lineage>
        <taxon>Bacteria</taxon>
        <taxon>Bacillati</taxon>
        <taxon>Bacillota</taxon>
        <taxon>Clostridia</taxon>
        <taxon>Peptostreptococcales</taxon>
        <taxon>Peptostreptococcaceae</taxon>
        <taxon>Clostridioides</taxon>
    </lineage>
</organism>
<dbReference type="PANTHER" id="PTHR30546">
    <property type="entry name" value="FLAVODOXIN-RELATED PROTEIN WRBA-RELATED"/>
    <property type="match status" value="1"/>
</dbReference>